<protein>
    <submittedName>
        <fullName evidence="2">Sodium/bile acid cotransporter 7</fullName>
    </submittedName>
</protein>
<dbReference type="PANTHER" id="PTHR18640:SF5">
    <property type="entry name" value="SODIUM_BILE ACID COTRANSPORTER 7"/>
    <property type="match status" value="1"/>
</dbReference>
<dbReference type="EMBL" id="SMBZ01000062">
    <property type="protein sequence ID" value="TCV06482.1"/>
    <property type="molecule type" value="Genomic_DNA"/>
</dbReference>
<keyword evidence="1" id="KW-0812">Transmembrane</keyword>
<dbReference type="InterPro" id="IPR038770">
    <property type="entry name" value="Na+/solute_symporter_sf"/>
</dbReference>
<feature type="transmembrane region" description="Helical" evidence="1">
    <location>
        <begin position="140"/>
        <end position="162"/>
    </location>
</feature>
<dbReference type="Proteomes" id="UP000295197">
    <property type="component" value="Unassembled WGS sequence"/>
</dbReference>
<reference evidence="2 3" key="1">
    <citation type="submission" date="2019-03" db="EMBL/GenBank/DDBJ databases">
        <title>Genomic Encyclopedia of Type Strains, Phase IV (KMG-IV): sequencing the most valuable type-strain genomes for metagenomic binning, comparative biology and taxonomic classification.</title>
        <authorList>
            <person name="Goeker M."/>
        </authorList>
    </citation>
    <scope>NUCLEOTIDE SEQUENCE [LARGE SCALE GENOMIC DNA]</scope>
    <source>
        <strain evidence="2 3">DSM 22362</strain>
    </source>
</reference>
<dbReference type="Gene3D" id="1.20.1530.20">
    <property type="match status" value="1"/>
</dbReference>
<organism evidence="2 3">
    <name type="scientific">Sphingobacterium alimentarium</name>
    <dbReference type="NCBI Taxonomy" id="797292"/>
    <lineage>
        <taxon>Bacteria</taxon>
        <taxon>Pseudomonadati</taxon>
        <taxon>Bacteroidota</taxon>
        <taxon>Sphingobacteriia</taxon>
        <taxon>Sphingobacteriales</taxon>
        <taxon>Sphingobacteriaceae</taxon>
        <taxon>Sphingobacterium</taxon>
    </lineage>
</organism>
<gene>
    <name evidence="2" type="ORF">EDC17_106211</name>
</gene>
<dbReference type="GO" id="GO:0005886">
    <property type="term" value="C:plasma membrane"/>
    <property type="evidence" value="ECO:0007669"/>
    <property type="project" value="TreeGrafter"/>
</dbReference>
<comment type="caution">
    <text evidence="2">The sequence shown here is derived from an EMBL/GenBank/DDBJ whole genome shotgun (WGS) entry which is preliminary data.</text>
</comment>
<evidence type="ECO:0000313" key="3">
    <source>
        <dbReference type="Proteomes" id="UP000295197"/>
    </source>
</evidence>
<dbReference type="AlphaFoldDB" id="A0A4R3VRW2"/>
<dbReference type="PANTHER" id="PTHR18640">
    <property type="entry name" value="SOLUTE CARRIER FAMILY 10 MEMBER 7"/>
    <property type="match status" value="1"/>
</dbReference>
<evidence type="ECO:0000256" key="1">
    <source>
        <dbReference type="SAM" id="Phobius"/>
    </source>
</evidence>
<accession>A0A4R3VRW2</accession>
<keyword evidence="1" id="KW-0472">Membrane</keyword>
<feature type="transmembrane region" description="Helical" evidence="1">
    <location>
        <begin position="44"/>
        <end position="66"/>
    </location>
</feature>
<feature type="transmembrane region" description="Helical" evidence="1">
    <location>
        <begin position="239"/>
        <end position="262"/>
    </location>
</feature>
<feature type="transmembrane region" description="Helical" evidence="1">
    <location>
        <begin position="174"/>
        <end position="192"/>
    </location>
</feature>
<proteinExistence type="predicted"/>
<feature type="transmembrane region" description="Helical" evidence="1">
    <location>
        <begin position="213"/>
        <end position="233"/>
    </location>
</feature>
<feature type="transmembrane region" description="Helical" evidence="1">
    <location>
        <begin position="303"/>
        <end position="324"/>
    </location>
</feature>
<feature type="transmembrane region" description="Helical" evidence="1">
    <location>
        <begin position="113"/>
        <end position="133"/>
    </location>
</feature>
<sequence>MFTLWDYTLYLNAMKFDFFIVYLLISIAVAYFFPQLAIYRDGAFLDVLTSVGVSLIFFFYGLKLSFAQIKTGLRNWKLHLVVQLSTFLLFPLIVLLFRPFIGVLLTEHTWMGFFFLAALPSTVSSSVVMVSLAKGNVPAAIFNASISGLIGVAITPLWMSLFLDFTTENVLLDVYAGLMVEIILPVLAGLLLQRFWGGWATKNSKMLSNFDKSIILLIVYSSFAHSFQSGVFATLSNAYVIELFAAVALFFTLVYALLYLLCKFVFRFSIEDTITALFCGSKKSLTHGSVFGKFIFLNNPYTGIYFLPLMIYHAFQIFVITFIAQRYGKRE</sequence>
<keyword evidence="1" id="KW-1133">Transmembrane helix</keyword>
<dbReference type="PIRSF" id="PIRSF026166">
    <property type="entry name" value="UCP026166"/>
    <property type="match status" value="1"/>
</dbReference>
<evidence type="ECO:0000313" key="2">
    <source>
        <dbReference type="EMBL" id="TCV06482.1"/>
    </source>
</evidence>
<feature type="transmembrane region" description="Helical" evidence="1">
    <location>
        <begin position="19"/>
        <end position="38"/>
    </location>
</feature>
<name>A0A4R3VRW2_9SPHI</name>
<feature type="transmembrane region" description="Helical" evidence="1">
    <location>
        <begin position="78"/>
        <end position="101"/>
    </location>
</feature>
<keyword evidence="3" id="KW-1185">Reference proteome</keyword>
<dbReference type="InterPro" id="IPR016833">
    <property type="entry name" value="Put_Na-Bile_cotransptr"/>
</dbReference>
<dbReference type="Pfam" id="PF13593">
    <property type="entry name" value="SBF_like"/>
    <property type="match status" value="1"/>
</dbReference>